<accession>A0ABR3RTB1</accession>
<keyword evidence="5 9" id="KW-0010">Activator</keyword>
<dbReference type="InterPro" id="IPR048339">
    <property type="entry name" value="Mediator_Med16_C"/>
</dbReference>
<sequence>MEDQTYNSMDVDDLFGDSEQVSLPSMNMAAAPPVKGLAKRLDELAASGCCSRIAWSKNGCIAYITPDGLGVNLRVFARSSSTERWDLGTDVQLDIPHHNEEFPLVHLSWSHLGNDLAVVNAAGHVLIFSCAMVLDRMNFTRTELARSDNDIDAVVGMHWLAIYPYEQKNHIAWSANKNGDKWNFNITSQIFRDMHHAVDQKACLVYLMRKGDLKLRFQQPDSSWSEVSVSLRTVLSTKEAFTHAAFASNNDNKLLMVAYDVSRRLHLYRIEAVWNIPQPAAGQAPPKVYERPELQITELTTEDNCHPAMIDSSGLPGGSEAKVPVSAQLTHLDFLPITPEEGDGSVPTIQAIFVTPPNMVTVDPTHPQPSPSSIVAKWEVHHSEQNQLHASLDKVTSKKKSVNSVPARTVWHLRRQADTMTQMNQVILSCIPLWYSMILAFCYSDGTIELKKRKTQETISPDYNTEEVTSMVQAGFTFPTLDSPLNVALSPNHCIAACLKEDGKINIHPTQYNFGSLAVNDKDQDQSASAALAALVLQHTTAANQYFCSDDIFSVMGQLSEDRKRDFILLMFQALNVKIDCGIVDDGTNQNHLILLGRSPFFVKTLSALHLLGLKGSVDRSLTSKLAWMILNIKYVTQILTTIARMHGNIDKAAVRPEVVPQFIGICRWIMHFMVYLIDELLQLGQALQSTPSSTLTPALLESKLASTNAPALLILLSSFPRMMMKLWANPIQWVQRTAYGYIQNTAASPEMRRLYYPLHHALTEAPLDWRHFEHLITEAQHLVRSCYKSANCSADDRDAIERDLLLGRISPVLFPAARRLVTDTLFADNPQHGAQGSCLADKVDMAKILFFDTTWLGLTPSRRAATWFETHTVDVCQKMIIRGAGAHSHPVVGRDAQNGRGRSDSIQSVGPAAEDGKKKRQLRKCVRCGAYMEDVMLGLPGYATTHVSWLMGVAKHCVCGNSWMLAPETKEGVKMG</sequence>
<evidence type="ECO:0000259" key="12">
    <source>
        <dbReference type="Pfam" id="PF20719"/>
    </source>
</evidence>
<dbReference type="SUPFAM" id="SSF69322">
    <property type="entry name" value="Tricorn protease domain 2"/>
    <property type="match status" value="1"/>
</dbReference>
<keyword evidence="6 9" id="KW-0804">Transcription</keyword>
<comment type="subunit">
    <text evidence="9">Component of the Mediator complex.</text>
</comment>
<dbReference type="PANTHER" id="PTHR13224:SF6">
    <property type="entry name" value="MEDIATOR OF RNA POLYMERASE II TRANSCRIPTION SUBUNIT 16"/>
    <property type="match status" value="1"/>
</dbReference>
<reference evidence="13 14" key="1">
    <citation type="submission" date="2024-02" db="EMBL/GenBank/DDBJ databases">
        <title>De novo assembly and annotation of 12 fungi associated with fruit tree decline syndrome in Ontario, Canada.</title>
        <authorList>
            <person name="Sulman M."/>
            <person name="Ellouze W."/>
            <person name="Ilyukhin E."/>
        </authorList>
    </citation>
    <scope>NUCLEOTIDE SEQUENCE [LARGE SCALE GENOMIC DNA]</scope>
    <source>
        <strain evidence="13 14">M42-189</strain>
    </source>
</reference>
<feature type="region of interest" description="Disordered" evidence="10">
    <location>
        <begin position="888"/>
        <end position="916"/>
    </location>
</feature>
<evidence type="ECO:0000256" key="7">
    <source>
        <dbReference type="ARBA" id="ARBA00023242"/>
    </source>
</evidence>
<evidence type="ECO:0000256" key="8">
    <source>
        <dbReference type="ARBA" id="ARBA00032015"/>
    </source>
</evidence>
<protein>
    <recommendedName>
        <fullName evidence="3 9">Mediator of RNA polymerase II transcription subunit 16</fullName>
    </recommendedName>
    <alternativeName>
        <fullName evidence="8 9">Mediator complex subunit 16</fullName>
    </alternativeName>
</protein>
<dbReference type="InterPro" id="IPR048338">
    <property type="entry name" value="Mediator_Med16"/>
</dbReference>
<evidence type="ECO:0000256" key="3">
    <source>
        <dbReference type="ARBA" id="ARBA00019614"/>
    </source>
</evidence>
<evidence type="ECO:0000256" key="2">
    <source>
        <dbReference type="ARBA" id="ARBA00006543"/>
    </source>
</evidence>
<organism evidence="13 14">
    <name type="scientific">Paraconiothyrium brasiliense</name>
    <dbReference type="NCBI Taxonomy" id="300254"/>
    <lineage>
        <taxon>Eukaryota</taxon>
        <taxon>Fungi</taxon>
        <taxon>Dikarya</taxon>
        <taxon>Ascomycota</taxon>
        <taxon>Pezizomycotina</taxon>
        <taxon>Dothideomycetes</taxon>
        <taxon>Pleosporomycetidae</taxon>
        <taxon>Pleosporales</taxon>
        <taxon>Massarineae</taxon>
        <taxon>Didymosphaeriaceae</taxon>
        <taxon>Paraconiothyrium</taxon>
    </lineage>
</organism>
<keyword evidence="4 9" id="KW-0805">Transcription regulation</keyword>
<evidence type="ECO:0000313" key="13">
    <source>
        <dbReference type="EMBL" id="KAL1607681.1"/>
    </source>
</evidence>
<dbReference type="EMBL" id="JAKJXO020000003">
    <property type="protein sequence ID" value="KAL1607681.1"/>
    <property type="molecule type" value="Genomic_DNA"/>
</dbReference>
<comment type="subcellular location">
    <subcellularLocation>
        <location evidence="1 9">Nucleus</location>
    </subcellularLocation>
</comment>
<evidence type="ECO:0000256" key="5">
    <source>
        <dbReference type="ARBA" id="ARBA00023159"/>
    </source>
</evidence>
<feature type="domain" description="Mediator complex subunit Med16 N-terminal" evidence="11">
    <location>
        <begin position="145"/>
        <end position="480"/>
    </location>
</feature>
<evidence type="ECO:0000256" key="10">
    <source>
        <dbReference type="SAM" id="MobiDB-lite"/>
    </source>
</evidence>
<gene>
    <name evidence="13" type="primary">sin4</name>
    <name evidence="9" type="synonym">MED16</name>
    <name evidence="13" type="ORF">SLS60_002616</name>
</gene>
<feature type="domain" description="Mediator complex subunit 16 C-terminal" evidence="12">
    <location>
        <begin position="839"/>
        <end position="965"/>
    </location>
</feature>
<evidence type="ECO:0000256" key="1">
    <source>
        <dbReference type="ARBA" id="ARBA00004123"/>
    </source>
</evidence>
<evidence type="ECO:0000259" key="11">
    <source>
        <dbReference type="Pfam" id="PF11635"/>
    </source>
</evidence>
<name>A0ABR3RTB1_9PLEO</name>
<dbReference type="Pfam" id="PF20719">
    <property type="entry name" value="Med16_C"/>
    <property type="match status" value="1"/>
</dbReference>
<keyword evidence="14" id="KW-1185">Reference proteome</keyword>
<dbReference type="Pfam" id="PF11635">
    <property type="entry name" value="Med16_N"/>
    <property type="match status" value="1"/>
</dbReference>
<evidence type="ECO:0000256" key="4">
    <source>
        <dbReference type="ARBA" id="ARBA00023015"/>
    </source>
</evidence>
<comment type="similarity">
    <text evidence="2 9">Belongs to the Mediator complex subunit 16 family.</text>
</comment>
<comment type="function">
    <text evidence="9">Component of the Mediator complex, a coactivator involved in the regulated transcription of nearly all RNA polymerase II-dependent genes. Mediator functions as a bridge to convey information from gene-specific regulatory proteins to the basal RNA polymerase II transcription machinery. Mediator is recruited to promoters by direct interactions with regulatory proteins and serves as a scaffold for the assembly of a functional preinitiation complex with RNA polymerase II and the general transcription factors.</text>
</comment>
<evidence type="ECO:0000256" key="9">
    <source>
        <dbReference type="RuleBase" id="RU364149"/>
    </source>
</evidence>
<evidence type="ECO:0000313" key="14">
    <source>
        <dbReference type="Proteomes" id="UP001521785"/>
    </source>
</evidence>
<keyword evidence="7 9" id="KW-0539">Nucleus</keyword>
<dbReference type="InterPro" id="IPR021665">
    <property type="entry name" value="Mediator_Med16_N"/>
</dbReference>
<dbReference type="PANTHER" id="PTHR13224">
    <property type="entry name" value="THYROID HORMONE RECEPTOR-ASSOCIATED PROTEIN-RELATED"/>
    <property type="match status" value="1"/>
</dbReference>
<dbReference type="Proteomes" id="UP001521785">
    <property type="component" value="Unassembled WGS sequence"/>
</dbReference>
<comment type="caution">
    <text evidence="13">The sequence shown here is derived from an EMBL/GenBank/DDBJ whole genome shotgun (WGS) entry which is preliminary data.</text>
</comment>
<evidence type="ECO:0000256" key="6">
    <source>
        <dbReference type="ARBA" id="ARBA00023163"/>
    </source>
</evidence>
<proteinExistence type="inferred from homology"/>